<comment type="caution">
    <text evidence="2">The sequence shown here is derived from an EMBL/GenBank/DDBJ whole genome shotgun (WGS) entry which is preliminary data.</text>
</comment>
<evidence type="ECO:0000256" key="1">
    <source>
        <dbReference type="SAM" id="Phobius"/>
    </source>
</evidence>
<feature type="transmembrane region" description="Helical" evidence="1">
    <location>
        <begin position="21"/>
        <end position="40"/>
    </location>
</feature>
<dbReference type="Proteomes" id="UP000549113">
    <property type="component" value="Unassembled WGS sequence"/>
</dbReference>
<evidence type="ECO:0008006" key="4">
    <source>
        <dbReference type="Google" id="ProtNLM"/>
    </source>
</evidence>
<evidence type="ECO:0000313" key="2">
    <source>
        <dbReference type="EMBL" id="MBB4138699.1"/>
    </source>
</evidence>
<dbReference type="RefSeq" id="WP_183498453.1">
    <property type="nucleotide sequence ID" value="NZ_BAABCO010000003.1"/>
</dbReference>
<proteinExistence type="predicted"/>
<keyword evidence="3" id="KW-1185">Reference proteome</keyword>
<keyword evidence="1" id="KW-1133">Transmembrane helix</keyword>
<dbReference type="AlphaFoldDB" id="A0AA40SM70"/>
<accession>A0AA40SM70</accession>
<dbReference type="EMBL" id="JACIFH010000001">
    <property type="protein sequence ID" value="MBB4138699.1"/>
    <property type="molecule type" value="Genomic_DNA"/>
</dbReference>
<protein>
    <recommendedName>
        <fullName evidence="4">DUF4307 domain-containing protein</fullName>
    </recommendedName>
</protein>
<dbReference type="Pfam" id="PF14155">
    <property type="entry name" value="DUF4307"/>
    <property type="match status" value="1"/>
</dbReference>
<sequence length="131" mass="14006">MTTDAIERKLADRYGRSRPRWGLWIVVGVLAAGLIGYVGWTTVSGAVNSVDYDTTGYELHDAHSVTVRFQVTSRPGTPVACAVEAQDPEHGVVGWRVVEFPGSDSTSRALSVTVPTTAEATTGLASNCWIP</sequence>
<gene>
    <name evidence="2" type="ORF">BKA10_000493</name>
</gene>
<dbReference type="InterPro" id="IPR025443">
    <property type="entry name" value="DUF4307"/>
</dbReference>
<keyword evidence="1" id="KW-0812">Transmembrane</keyword>
<name>A0AA40SM70_9MICO</name>
<keyword evidence="1" id="KW-0472">Membrane</keyword>
<reference evidence="2 3" key="1">
    <citation type="submission" date="2020-08" db="EMBL/GenBank/DDBJ databases">
        <title>Sequencing the genomes of 1000 actinobacteria strains.</title>
        <authorList>
            <person name="Klenk H.-P."/>
        </authorList>
    </citation>
    <scope>NUCLEOTIDE SEQUENCE [LARGE SCALE GENOMIC DNA]</scope>
    <source>
        <strain evidence="2 3">DSM 19600</strain>
    </source>
</reference>
<organism evidence="2 3">
    <name type="scientific">Microbacterium invictum</name>
    <dbReference type="NCBI Taxonomy" id="515415"/>
    <lineage>
        <taxon>Bacteria</taxon>
        <taxon>Bacillati</taxon>
        <taxon>Actinomycetota</taxon>
        <taxon>Actinomycetes</taxon>
        <taxon>Micrococcales</taxon>
        <taxon>Microbacteriaceae</taxon>
        <taxon>Microbacterium</taxon>
    </lineage>
</organism>
<evidence type="ECO:0000313" key="3">
    <source>
        <dbReference type="Proteomes" id="UP000549113"/>
    </source>
</evidence>